<dbReference type="Proteomes" id="UP000005237">
    <property type="component" value="Unassembled WGS sequence"/>
</dbReference>
<reference evidence="3" key="1">
    <citation type="submission" date="2010-08" db="EMBL/GenBank/DDBJ databases">
        <authorList>
            <consortium name="Caenorhabditis japonica Sequencing Consortium"/>
            <person name="Wilson R.K."/>
        </authorList>
    </citation>
    <scope>NUCLEOTIDE SEQUENCE [LARGE SCALE GENOMIC DNA]</scope>
    <source>
        <strain evidence="3">DF5081</strain>
    </source>
</reference>
<dbReference type="EnsemblMetazoa" id="CJA32098.1">
    <property type="protein sequence ID" value="CJA32098.1"/>
    <property type="gene ID" value="WBGene00207945"/>
</dbReference>
<evidence type="ECO:0000256" key="1">
    <source>
        <dbReference type="SAM" id="MobiDB-lite"/>
    </source>
</evidence>
<reference evidence="2" key="2">
    <citation type="submission" date="2022-06" db="UniProtKB">
        <authorList>
            <consortium name="EnsemblMetazoa"/>
        </authorList>
    </citation>
    <scope>IDENTIFICATION</scope>
    <source>
        <strain evidence="2">DF5081</strain>
    </source>
</reference>
<protein>
    <submittedName>
        <fullName evidence="2">Uncharacterized protein</fullName>
    </submittedName>
</protein>
<organism evidence="2 3">
    <name type="scientific">Caenorhabditis japonica</name>
    <dbReference type="NCBI Taxonomy" id="281687"/>
    <lineage>
        <taxon>Eukaryota</taxon>
        <taxon>Metazoa</taxon>
        <taxon>Ecdysozoa</taxon>
        <taxon>Nematoda</taxon>
        <taxon>Chromadorea</taxon>
        <taxon>Rhabditida</taxon>
        <taxon>Rhabditina</taxon>
        <taxon>Rhabditomorpha</taxon>
        <taxon>Rhabditoidea</taxon>
        <taxon>Rhabditidae</taxon>
        <taxon>Peloderinae</taxon>
        <taxon>Caenorhabditis</taxon>
    </lineage>
</organism>
<accession>A0A8R1IFX6</accession>
<proteinExistence type="predicted"/>
<name>A0A8R1IFX6_CAEJA</name>
<feature type="region of interest" description="Disordered" evidence="1">
    <location>
        <begin position="87"/>
        <end position="207"/>
    </location>
</feature>
<keyword evidence="3" id="KW-1185">Reference proteome</keyword>
<dbReference type="AlphaFoldDB" id="A0A8R1IFX6"/>
<feature type="compositionally biased region" description="Basic and acidic residues" evidence="1">
    <location>
        <begin position="141"/>
        <end position="158"/>
    </location>
</feature>
<sequence length="207" mass="24272">MGTIFNHVFGSTKLNRPQEELNQEVQIAVCNSLATTPSDTDCKRYELIIKCLRESGVQLVFTFNNFFLLLLRRKSYKYLLSAHQNDQTRPVEEFMRRKRQSETPEESATRKKKDRESSRLRRADSTEKEKMMERISNSQSKLEKRLSETQERAEEEKASLQSNSKAKRASETKEQRTERFTYHSTRYRNKKDEKNATTAKDAFGGGR</sequence>
<evidence type="ECO:0000313" key="3">
    <source>
        <dbReference type="Proteomes" id="UP000005237"/>
    </source>
</evidence>
<feature type="compositionally biased region" description="Basic and acidic residues" evidence="1">
    <location>
        <begin position="168"/>
        <end position="181"/>
    </location>
</feature>
<feature type="compositionally biased region" description="Basic and acidic residues" evidence="1">
    <location>
        <begin position="114"/>
        <end position="133"/>
    </location>
</feature>
<evidence type="ECO:0000313" key="2">
    <source>
        <dbReference type="EnsemblMetazoa" id="CJA32098.1"/>
    </source>
</evidence>